<accession>A0AA38SJ72</accession>
<evidence type="ECO:0000313" key="1">
    <source>
        <dbReference type="EMBL" id="KAJ9539838.1"/>
    </source>
</evidence>
<comment type="caution">
    <text evidence="1">The sequence shown here is derived from an EMBL/GenBank/DDBJ whole genome shotgun (WGS) entry which is preliminary data.</text>
</comment>
<proteinExistence type="predicted"/>
<dbReference type="AlphaFoldDB" id="A0AA38SJ72"/>
<gene>
    <name evidence="1" type="ORF">OSB04_026344</name>
</gene>
<reference evidence="1" key="1">
    <citation type="submission" date="2023-03" db="EMBL/GenBank/DDBJ databases">
        <title>Chromosome-scale reference genome and RAD-based genetic map of yellow starthistle (Centaurea solstitialis) reveal putative structural variation and QTLs associated with invader traits.</title>
        <authorList>
            <person name="Reatini B."/>
            <person name="Cang F.A."/>
            <person name="Jiang Q."/>
            <person name="Mckibben M.T.W."/>
            <person name="Barker M.S."/>
            <person name="Rieseberg L.H."/>
            <person name="Dlugosch K.M."/>
        </authorList>
    </citation>
    <scope>NUCLEOTIDE SEQUENCE</scope>
    <source>
        <strain evidence="1">CAN-66</strain>
        <tissue evidence="1">Leaf</tissue>
    </source>
</reference>
<sequence length="200" mass="22512">MLLQLVPVISYRLQIIDLEMGFVRETLNWKNETKPGPFVQAIGTSPEFLFICFESRDGNHDSTIPSTNLSWVSSLDLLMVSRFPETSRISLWKSKKMSIAFWILRFFDTLSAVFNISSDGSWSCLGDSRKVMNVIQEGFGSKNGELKNLLYSHLFHVDLCLLHLDSCFQSIAQMMFGDASNQSPNQLGFMGGLRPSAAVQ</sequence>
<evidence type="ECO:0000313" key="2">
    <source>
        <dbReference type="Proteomes" id="UP001172457"/>
    </source>
</evidence>
<dbReference type="EMBL" id="JARYMX010000007">
    <property type="protein sequence ID" value="KAJ9539838.1"/>
    <property type="molecule type" value="Genomic_DNA"/>
</dbReference>
<protein>
    <submittedName>
        <fullName evidence="1">Uncharacterized protein</fullName>
    </submittedName>
</protein>
<organism evidence="1 2">
    <name type="scientific">Centaurea solstitialis</name>
    <name type="common">yellow star-thistle</name>
    <dbReference type="NCBI Taxonomy" id="347529"/>
    <lineage>
        <taxon>Eukaryota</taxon>
        <taxon>Viridiplantae</taxon>
        <taxon>Streptophyta</taxon>
        <taxon>Embryophyta</taxon>
        <taxon>Tracheophyta</taxon>
        <taxon>Spermatophyta</taxon>
        <taxon>Magnoliopsida</taxon>
        <taxon>eudicotyledons</taxon>
        <taxon>Gunneridae</taxon>
        <taxon>Pentapetalae</taxon>
        <taxon>asterids</taxon>
        <taxon>campanulids</taxon>
        <taxon>Asterales</taxon>
        <taxon>Asteraceae</taxon>
        <taxon>Carduoideae</taxon>
        <taxon>Cardueae</taxon>
        <taxon>Centaureinae</taxon>
        <taxon>Centaurea</taxon>
    </lineage>
</organism>
<keyword evidence="2" id="KW-1185">Reference proteome</keyword>
<feature type="non-terminal residue" evidence="1">
    <location>
        <position position="1"/>
    </location>
</feature>
<dbReference type="Proteomes" id="UP001172457">
    <property type="component" value="Chromosome 7"/>
</dbReference>
<name>A0AA38SJ72_9ASTR</name>